<evidence type="ECO:0000313" key="2">
    <source>
        <dbReference type="Proteomes" id="UP001596191"/>
    </source>
</evidence>
<proteinExistence type="predicted"/>
<organism evidence="1 2">
    <name type="scientific">Levilactobacillus tangyuanensis</name>
    <dbReference type="NCBI Taxonomy" id="2486021"/>
    <lineage>
        <taxon>Bacteria</taxon>
        <taxon>Bacillati</taxon>
        <taxon>Bacillota</taxon>
        <taxon>Bacilli</taxon>
        <taxon>Lactobacillales</taxon>
        <taxon>Lactobacillaceae</taxon>
        <taxon>Levilactobacillus</taxon>
    </lineage>
</organism>
<dbReference type="Proteomes" id="UP001596191">
    <property type="component" value="Unassembled WGS sequence"/>
</dbReference>
<dbReference type="EMBL" id="JBHSSJ010000012">
    <property type="protein sequence ID" value="MFC6275591.1"/>
    <property type="molecule type" value="Genomic_DNA"/>
</dbReference>
<accession>A0ABW1TP52</accession>
<keyword evidence="2" id="KW-1185">Reference proteome</keyword>
<comment type="caution">
    <text evidence="1">The sequence shown here is derived from an EMBL/GenBank/DDBJ whole genome shotgun (WGS) entry which is preliminary data.</text>
</comment>
<dbReference type="RefSeq" id="WP_125642801.1">
    <property type="nucleotide sequence ID" value="NZ_JBHSSJ010000012.1"/>
</dbReference>
<name>A0ABW1TP52_9LACO</name>
<evidence type="ECO:0008006" key="3">
    <source>
        <dbReference type="Google" id="ProtNLM"/>
    </source>
</evidence>
<protein>
    <recommendedName>
        <fullName evidence="3">Phage tail protein</fullName>
    </recommendedName>
</protein>
<evidence type="ECO:0000313" key="1">
    <source>
        <dbReference type="EMBL" id="MFC6275591.1"/>
    </source>
</evidence>
<gene>
    <name evidence="1" type="ORF">ACFQET_08705</name>
</gene>
<reference evidence="2" key="1">
    <citation type="journal article" date="2019" name="Int. J. Syst. Evol. Microbiol.">
        <title>The Global Catalogue of Microorganisms (GCM) 10K type strain sequencing project: providing services to taxonomists for standard genome sequencing and annotation.</title>
        <authorList>
            <consortium name="The Broad Institute Genomics Platform"/>
            <consortium name="The Broad Institute Genome Sequencing Center for Infectious Disease"/>
            <person name="Wu L."/>
            <person name="Ma J."/>
        </authorList>
    </citation>
    <scope>NUCLEOTIDE SEQUENCE [LARGE SCALE GENOMIC DNA]</scope>
    <source>
        <strain evidence="2">CCM 8907</strain>
    </source>
</reference>
<sequence>MAVNDEYAMLSGPVPVGFAVYQMPGVRLGDHEFFGWKMVKQKSESYTDEGGKEQQRRVDDDSVPAVYDGTTQLLQDNAEKAKEIASLKAANELTQQGLMEAVDYLSAQLAKTPTTVTDTSTGEAK</sequence>